<evidence type="ECO:0000313" key="2">
    <source>
        <dbReference type="Proteomes" id="UP000321408"/>
    </source>
</evidence>
<sequence length="50" mass="5638">MSEDRQTVDIFLNWVKDGGLAGWIESAMNDEAKLSQIAQVYKDIKTAFGF</sequence>
<dbReference type="AlphaFoldDB" id="A0A5B9DFB5"/>
<gene>
    <name evidence="1" type="ORF">DSAG12_03310</name>
</gene>
<dbReference type="GeneID" id="43869667"/>
<organism evidence="1 2">
    <name type="scientific">Promethearchaeum syntrophicum</name>
    <dbReference type="NCBI Taxonomy" id="2594042"/>
    <lineage>
        <taxon>Archaea</taxon>
        <taxon>Promethearchaeati</taxon>
        <taxon>Promethearchaeota</taxon>
        <taxon>Promethearchaeia</taxon>
        <taxon>Promethearchaeales</taxon>
        <taxon>Promethearchaeaceae</taxon>
        <taxon>Promethearchaeum</taxon>
    </lineage>
</organism>
<protein>
    <submittedName>
        <fullName evidence="1">Uncharacterized protein</fullName>
    </submittedName>
</protein>
<reference evidence="1 2" key="1">
    <citation type="journal article" date="2020" name="Nature">
        <title>Isolation of an archaeon at the prokaryote-eukaryote interface.</title>
        <authorList>
            <person name="Imachi H."/>
            <person name="Nobu M.K."/>
            <person name="Nakahara N."/>
            <person name="Morono Y."/>
            <person name="Ogawara M."/>
            <person name="Takaki Y."/>
            <person name="Takano Y."/>
            <person name="Uematsu K."/>
            <person name="Ikuta T."/>
            <person name="Ito M."/>
            <person name="Matsui Y."/>
            <person name="Miyazaki M."/>
            <person name="Murata K."/>
            <person name="Saito Y."/>
            <person name="Sakai S."/>
            <person name="Song C."/>
            <person name="Tasumi E."/>
            <person name="Yamanaka Y."/>
            <person name="Yamaguchi T."/>
            <person name="Kamagata Y."/>
            <person name="Tamaki H."/>
            <person name="Takai K."/>
        </authorList>
    </citation>
    <scope>NUCLEOTIDE SEQUENCE [LARGE SCALE GENOMIC DNA]</scope>
    <source>
        <strain evidence="1 2">MK-D1</strain>
    </source>
</reference>
<name>A0A5B9DFB5_9ARCH</name>
<dbReference type="KEGG" id="psyt:DSAG12_03310"/>
<evidence type="ECO:0000313" key="1">
    <source>
        <dbReference type="EMBL" id="QEE17473.1"/>
    </source>
</evidence>
<keyword evidence="2" id="KW-1185">Reference proteome</keyword>
<accession>A0A5B9DFB5</accession>
<proteinExistence type="predicted"/>
<dbReference type="EMBL" id="CP042905">
    <property type="protein sequence ID" value="QEE17473.1"/>
    <property type="molecule type" value="Genomic_DNA"/>
</dbReference>
<reference evidence="1 2" key="2">
    <citation type="journal article" date="2024" name="Int. J. Syst. Evol. Microbiol.">
        <title>Promethearchaeum syntrophicum gen. nov., sp. nov., an anaerobic, obligately syntrophic archaeon, the first isolate of the lineage 'Asgard' archaea, and proposal of the new archaeal phylum Promethearchaeota phyl. nov. and kingdom Promethearchaeati regn. nov.</title>
        <authorList>
            <person name="Imachi H."/>
            <person name="Nobu M.K."/>
            <person name="Kato S."/>
            <person name="Takaki Y."/>
            <person name="Miyazaki M."/>
            <person name="Miyata M."/>
            <person name="Ogawara M."/>
            <person name="Saito Y."/>
            <person name="Sakai S."/>
            <person name="Tahara Y.O."/>
            <person name="Takano Y."/>
            <person name="Tasumi E."/>
            <person name="Uematsu K."/>
            <person name="Yoshimura T."/>
            <person name="Itoh T."/>
            <person name="Ohkuma M."/>
            <person name="Takai K."/>
        </authorList>
    </citation>
    <scope>NUCLEOTIDE SEQUENCE [LARGE SCALE GENOMIC DNA]</scope>
    <source>
        <strain evidence="1 2">MK-D1</strain>
    </source>
</reference>
<dbReference type="Proteomes" id="UP000321408">
    <property type="component" value="Chromosome"/>
</dbReference>
<dbReference type="RefSeq" id="WP_162306791.1">
    <property type="nucleotide sequence ID" value="NZ_CP042905.2"/>
</dbReference>